<evidence type="ECO:0008006" key="5">
    <source>
        <dbReference type="Google" id="ProtNLM"/>
    </source>
</evidence>
<dbReference type="Gene3D" id="2.60.120.430">
    <property type="entry name" value="Galactose-binding lectin"/>
    <property type="match status" value="1"/>
</dbReference>
<sequence>MREKKWKLNKTLVMTALAIAISGCSDDTVEGSSPTDPSTPDTPTVGTDFVIFNDSVNVNWPAWDCCGGTTPTNPVETDSYGIVTEFSVHAQPTVLGFTRSSDAGPLDVSAMSVNGKLTFDFKMMSSPGQVNWSVKLESNGGVQNGATGEEVELAITQPVLNTWQHVSFDLVDLANQGLDLSSIDNVLIYPAWGAGEGAVYRVDNVKFVESDAPVVPTVPTPDLGDKLSLDLAMTDFGGTTTELNATNPSVQEVSQQSLNQQIVSTKDTVVKTTKLAGAETWAGTTLGDTAVLSLTETRSKVSLWVYSPKAGVPVLFKVEDSNNQEHFVEALTQTKAVQKWEKITFDFTKHTGGTPDLNPNFTYDKKSVFFDFGTSPSEDQEFYWDDVTFVELSDITPPIDPVDPPVDPVDPPVEPGSPISGDGATTTIAEGINFEDKTLTWEVFENADNPALAFVDNPDTNGLNVSNTVAKITARADGAPWAGSVTKSVDSFSLDTTNHLIKVMVYKDKISPVALKLATVSQWGAEIHVTNTKVGEWEELTFDFSKHPEFDYVPEAISEVVIFPDFNERDADTVMYFDNVVFSGK</sequence>
<feature type="region of interest" description="Disordered" evidence="1">
    <location>
        <begin position="27"/>
        <end position="46"/>
    </location>
</feature>
<dbReference type="EMBL" id="JBGOOT010000003">
    <property type="protein sequence ID" value="MEZ8194579.1"/>
    <property type="molecule type" value="Genomic_DNA"/>
</dbReference>
<dbReference type="RefSeq" id="WP_371730021.1">
    <property type="nucleotide sequence ID" value="NZ_JBGOOT010000003.1"/>
</dbReference>
<proteinExistence type="predicted"/>
<dbReference type="Proteomes" id="UP001569153">
    <property type="component" value="Unassembled WGS sequence"/>
</dbReference>
<protein>
    <recommendedName>
        <fullName evidence="5">ExoP galactose-binding-like domain-containing protein</fullName>
    </recommendedName>
</protein>
<comment type="caution">
    <text evidence="3">The sequence shown here is derived from an EMBL/GenBank/DDBJ whole genome shotgun (WGS) entry which is preliminary data.</text>
</comment>
<accession>A0ABV4M4Z6</accession>
<feature type="chain" id="PRO_5045808163" description="ExoP galactose-binding-like domain-containing protein" evidence="2">
    <location>
        <begin position="26"/>
        <end position="585"/>
    </location>
</feature>
<dbReference type="SUPFAM" id="SSF49785">
    <property type="entry name" value="Galactose-binding domain-like"/>
    <property type="match status" value="1"/>
</dbReference>
<evidence type="ECO:0000256" key="1">
    <source>
        <dbReference type="SAM" id="MobiDB-lite"/>
    </source>
</evidence>
<evidence type="ECO:0000313" key="4">
    <source>
        <dbReference type="Proteomes" id="UP001569153"/>
    </source>
</evidence>
<feature type="signal peptide" evidence="2">
    <location>
        <begin position="1"/>
        <end position="25"/>
    </location>
</feature>
<name>A0ABV4M4Z6_9VIBR</name>
<organism evidence="3 4">
    <name type="scientific">Vibrio cortegadensis</name>
    <dbReference type="NCBI Taxonomy" id="1328770"/>
    <lineage>
        <taxon>Bacteria</taxon>
        <taxon>Pseudomonadati</taxon>
        <taxon>Pseudomonadota</taxon>
        <taxon>Gammaproteobacteria</taxon>
        <taxon>Vibrionales</taxon>
        <taxon>Vibrionaceae</taxon>
        <taxon>Vibrio</taxon>
    </lineage>
</organism>
<feature type="compositionally biased region" description="Low complexity" evidence="1">
    <location>
        <begin position="32"/>
        <end position="44"/>
    </location>
</feature>
<keyword evidence="4" id="KW-1185">Reference proteome</keyword>
<keyword evidence="2" id="KW-0732">Signal</keyword>
<dbReference type="PROSITE" id="PS51257">
    <property type="entry name" value="PROKAR_LIPOPROTEIN"/>
    <property type="match status" value="1"/>
</dbReference>
<evidence type="ECO:0000313" key="3">
    <source>
        <dbReference type="EMBL" id="MEZ8194579.1"/>
    </source>
</evidence>
<evidence type="ECO:0000256" key="2">
    <source>
        <dbReference type="SAM" id="SignalP"/>
    </source>
</evidence>
<dbReference type="InterPro" id="IPR008979">
    <property type="entry name" value="Galactose-bd-like_sf"/>
</dbReference>
<gene>
    <name evidence="3" type="ORF">ACED38_06710</name>
</gene>
<reference evidence="3 4" key="1">
    <citation type="submission" date="2024-06" db="EMBL/GenBank/DDBJ databases">
        <authorList>
            <person name="Steensen K."/>
            <person name="Seneca J."/>
            <person name="Bartlau N."/>
            <person name="Yu A.X."/>
            <person name="Polz M.F."/>
        </authorList>
    </citation>
    <scope>NUCLEOTIDE SEQUENCE [LARGE SCALE GENOMIC DNA]</scope>
    <source>
        <strain evidence="3 4">FF146</strain>
    </source>
</reference>